<evidence type="ECO:0000256" key="5">
    <source>
        <dbReference type="ARBA" id="ARBA00022989"/>
    </source>
</evidence>
<dbReference type="Proteomes" id="UP000198948">
    <property type="component" value="Unassembled WGS sequence"/>
</dbReference>
<feature type="transmembrane region" description="Helical" evidence="7">
    <location>
        <begin position="203"/>
        <end position="227"/>
    </location>
</feature>
<evidence type="ECO:0000313" key="10">
    <source>
        <dbReference type="Proteomes" id="UP000198948"/>
    </source>
</evidence>
<accession>A0A1H9QW57</accession>
<dbReference type="InterPro" id="IPR011701">
    <property type="entry name" value="MFS"/>
</dbReference>
<feature type="transmembrane region" description="Helical" evidence="7">
    <location>
        <begin position="365"/>
        <end position="386"/>
    </location>
</feature>
<evidence type="ECO:0000256" key="2">
    <source>
        <dbReference type="ARBA" id="ARBA00022448"/>
    </source>
</evidence>
<dbReference type="AlphaFoldDB" id="A0A1H9QW57"/>
<dbReference type="GO" id="GO:0005886">
    <property type="term" value="C:plasma membrane"/>
    <property type="evidence" value="ECO:0007669"/>
    <property type="project" value="UniProtKB-SubCell"/>
</dbReference>
<evidence type="ECO:0000256" key="6">
    <source>
        <dbReference type="ARBA" id="ARBA00023136"/>
    </source>
</evidence>
<dbReference type="EMBL" id="FOHA01000002">
    <property type="protein sequence ID" value="SER64688.1"/>
    <property type="molecule type" value="Genomic_DNA"/>
</dbReference>
<evidence type="ECO:0000256" key="4">
    <source>
        <dbReference type="ARBA" id="ARBA00022692"/>
    </source>
</evidence>
<dbReference type="STRING" id="142588.SAMN04488559_102322"/>
<keyword evidence="5 7" id="KW-1133">Transmembrane helix</keyword>
<dbReference type="RefSeq" id="WP_092650319.1">
    <property type="nucleotide sequence ID" value="NZ_FOHA01000002.1"/>
</dbReference>
<reference evidence="9 10" key="1">
    <citation type="submission" date="2016-10" db="EMBL/GenBank/DDBJ databases">
        <authorList>
            <person name="de Groot N.N."/>
        </authorList>
    </citation>
    <scope>NUCLEOTIDE SEQUENCE [LARGE SCALE GENOMIC DNA]</scope>
    <source>
        <strain evidence="9 10">DSM 13760</strain>
    </source>
</reference>
<feature type="domain" description="Major facilitator superfamily (MFS) profile" evidence="8">
    <location>
        <begin position="1"/>
        <end position="387"/>
    </location>
</feature>
<feature type="transmembrane region" description="Helical" evidence="7">
    <location>
        <begin position="165"/>
        <end position="182"/>
    </location>
</feature>
<feature type="transmembrane region" description="Helical" evidence="7">
    <location>
        <begin position="272"/>
        <end position="289"/>
    </location>
</feature>
<feature type="transmembrane region" description="Helical" evidence="7">
    <location>
        <begin position="138"/>
        <end position="159"/>
    </location>
</feature>
<comment type="subcellular location">
    <subcellularLocation>
        <location evidence="1">Cell membrane</location>
        <topology evidence="1">Multi-pass membrane protein</topology>
    </subcellularLocation>
</comment>
<dbReference type="PANTHER" id="PTHR43124">
    <property type="entry name" value="PURINE EFFLUX PUMP PBUE"/>
    <property type="match status" value="1"/>
</dbReference>
<dbReference type="PROSITE" id="PS50850">
    <property type="entry name" value="MFS"/>
    <property type="match status" value="1"/>
</dbReference>
<dbReference type="InterPro" id="IPR020846">
    <property type="entry name" value="MFS_dom"/>
</dbReference>
<dbReference type="InterPro" id="IPR050189">
    <property type="entry name" value="MFS_Efflux_Transporters"/>
</dbReference>
<evidence type="ECO:0000313" key="9">
    <source>
        <dbReference type="EMBL" id="SER64688.1"/>
    </source>
</evidence>
<organism evidence="9 10">
    <name type="scientific">Isobaculum melis</name>
    <dbReference type="NCBI Taxonomy" id="142588"/>
    <lineage>
        <taxon>Bacteria</taxon>
        <taxon>Bacillati</taxon>
        <taxon>Bacillota</taxon>
        <taxon>Bacilli</taxon>
        <taxon>Lactobacillales</taxon>
        <taxon>Carnobacteriaceae</taxon>
        <taxon>Isobaculum</taxon>
    </lineage>
</organism>
<dbReference type="Pfam" id="PF07690">
    <property type="entry name" value="MFS_1"/>
    <property type="match status" value="1"/>
</dbReference>
<feature type="transmembrane region" description="Helical" evidence="7">
    <location>
        <begin position="12"/>
        <end position="34"/>
    </location>
</feature>
<feature type="transmembrane region" description="Helical" evidence="7">
    <location>
        <begin position="46"/>
        <end position="67"/>
    </location>
</feature>
<feature type="transmembrane region" description="Helical" evidence="7">
    <location>
        <begin position="247"/>
        <end position="265"/>
    </location>
</feature>
<evidence type="ECO:0000256" key="7">
    <source>
        <dbReference type="SAM" id="Phobius"/>
    </source>
</evidence>
<feature type="transmembrane region" description="Helical" evidence="7">
    <location>
        <begin position="105"/>
        <end position="126"/>
    </location>
</feature>
<evidence type="ECO:0000256" key="1">
    <source>
        <dbReference type="ARBA" id="ARBA00004651"/>
    </source>
</evidence>
<feature type="transmembrane region" description="Helical" evidence="7">
    <location>
        <begin position="295"/>
        <end position="316"/>
    </location>
</feature>
<evidence type="ECO:0000259" key="8">
    <source>
        <dbReference type="PROSITE" id="PS50850"/>
    </source>
</evidence>
<evidence type="ECO:0000256" key="3">
    <source>
        <dbReference type="ARBA" id="ARBA00022475"/>
    </source>
</evidence>
<sequence>MDGQKNQFLFKVSLLSISLMLTAAPAISALIPLMKESFTAQSLASVELIATVPNFGILIFVLISNLFIRQIGKKQTIMLGLILALVAGMMPVFTSSYLIVLISRFFFGAGIGLFNSLAVSLITEIYDGEEQASMMGLQSAMGSIGSTILTLLVGVLAKYGWHTSYLIYAAMLIPIVLFGLFVKLPSKKTTTTAVSVDTSGKETVNVATIGLMVFALFLYAFFMVLMLKMSTFLMETNLGQPENAASILSAVTIVGIVIGVVYGKIFKLLKKFVLPIGILGMGLGFFIIANASSLLLVVVGASIAGVCFSLAAPYLFILTGEVAPTNSVNLATSLLLVGINLGVFLSPTLVNGLGQLFSLSDAKGNLFICSIFLIGLGISTLVVTMLHKNKQIVQKEEENGYAK</sequence>
<keyword evidence="10" id="KW-1185">Reference proteome</keyword>
<dbReference type="OrthoDB" id="1650550at2"/>
<keyword evidence="6 7" id="KW-0472">Membrane</keyword>
<keyword evidence="3" id="KW-1003">Cell membrane</keyword>
<proteinExistence type="predicted"/>
<dbReference type="SUPFAM" id="SSF103473">
    <property type="entry name" value="MFS general substrate transporter"/>
    <property type="match status" value="1"/>
</dbReference>
<keyword evidence="4 7" id="KW-0812">Transmembrane</keyword>
<keyword evidence="2" id="KW-0813">Transport</keyword>
<name>A0A1H9QW57_9LACT</name>
<gene>
    <name evidence="9" type="ORF">SAMN04488559_102322</name>
</gene>
<dbReference type="InterPro" id="IPR036259">
    <property type="entry name" value="MFS_trans_sf"/>
</dbReference>
<feature type="transmembrane region" description="Helical" evidence="7">
    <location>
        <begin position="79"/>
        <end position="99"/>
    </location>
</feature>
<dbReference type="GO" id="GO:0022857">
    <property type="term" value="F:transmembrane transporter activity"/>
    <property type="evidence" value="ECO:0007669"/>
    <property type="project" value="InterPro"/>
</dbReference>
<dbReference type="PANTHER" id="PTHR43124:SF3">
    <property type="entry name" value="CHLORAMPHENICOL EFFLUX PUMP RV0191"/>
    <property type="match status" value="1"/>
</dbReference>
<feature type="transmembrane region" description="Helical" evidence="7">
    <location>
        <begin position="328"/>
        <end position="345"/>
    </location>
</feature>
<protein>
    <submittedName>
        <fullName evidence="9">Predicted arabinose efflux permease, MFS family</fullName>
    </submittedName>
</protein>
<dbReference type="Gene3D" id="1.20.1250.20">
    <property type="entry name" value="MFS general substrate transporter like domains"/>
    <property type="match status" value="1"/>
</dbReference>